<dbReference type="PROSITE" id="PS00092">
    <property type="entry name" value="N6_MTASE"/>
    <property type="match status" value="1"/>
</dbReference>
<keyword evidence="4" id="KW-0949">S-adenosyl-L-methionine</keyword>
<dbReference type="AlphaFoldDB" id="A0A0F9G4D5"/>
<dbReference type="InterPro" id="IPR029063">
    <property type="entry name" value="SAM-dependent_MTases_sf"/>
</dbReference>
<dbReference type="GO" id="GO:0009307">
    <property type="term" value="P:DNA restriction-modification system"/>
    <property type="evidence" value="ECO:0007669"/>
    <property type="project" value="InterPro"/>
</dbReference>
<proteinExistence type="predicted"/>
<evidence type="ECO:0000256" key="4">
    <source>
        <dbReference type="ARBA" id="ARBA00022691"/>
    </source>
</evidence>
<dbReference type="EC" id="2.1.1.72" evidence="1"/>
<evidence type="ECO:0000256" key="3">
    <source>
        <dbReference type="ARBA" id="ARBA00022679"/>
    </source>
</evidence>
<name>A0A0F9G4D5_9ZZZZ</name>
<dbReference type="InterPro" id="IPR012327">
    <property type="entry name" value="MeTrfase_D12"/>
</dbReference>
<dbReference type="Pfam" id="PF02086">
    <property type="entry name" value="MethyltransfD12"/>
    <property type="match status" value="1"/>
</dbReference>
<dbReference type="EMBL" id="LAZR01029910">
    <property type="protein sequence ID" value="KKL58187.1"/>
    <property type="molecule type" value="Genomic_DNA"/>
</dbReference>
<evidence type="ECO:0000313" key="6">
    <source>
        <dbReference type="EMBL" id="KKL58187.1"/>
    </source>
</evidence>
<dbReference type="SUPFAM" id="SSF53335">
    <property type="entry name" value="S-adenosyl-L-methionine-dependent methyltransferases"/>
    <property type="match status" value="1"/>
</dbReference>
<evidence type="ECO:0000256" key="2">
    <source>
        <dbReference type="ARBA" id="ARBA00022603"/>
    </source>
</evidence>
<gene>
    <name evidence="6" type="ORF">LCGC14_2227900</name>
</gene>
<evidence type="ECO:0000256" key="5">
    <source>
        <dbReference type="ARBA" id="ARBA00047942"/>
    </source>
</evidence>
<dbReference type="GO" id="GO:0009007">
    <property type="term" value="F:site-specific DNA-methyltransferase (adenine-specific) activity"/>
    <property type="evidence" value="ECO:0007669"/>
    <property type="project" value="UniProtKB-EC"/>
</dbReference>
<comment type="caution">
    <text evidence="6">The sequence shown here is derived from an EMBL/GenBank/DDBJ whole genome shotgun (WGS) entry which is preliminary data.</text>
</comment>
<organism evidence="6">
    <name type="scientific">marine sediment metagenome</name>
    <dbReference type="NCBI Taxonomy" id="412755"/>
    <lineage>
        <taxon>unclassified sequences</taxon>
        <taxon>metagenomes</taxon>
        <taxon>ecological metagenomes</taxon>
    </lineage>
</organism>
<dbReference type="InterPro" id="IPR002052">
    <property type="entry name" value="DNA_methylase_N6_adenine_CS"/>
</dbReference>
<reference evidence="6" key="1">
    <citation type="journal article" date="2015" name="Nature">
        <title>Complex archaea that bridge the gap between prokaryotes and eukaryotes.</title>
        <authorList>
            <person name="Spang A."/>
            <person name="Saw J.H."/>
            <person name="Jorgensen S.L."/>
            <person name="Zaremba-Niedzwiedzka K."/>
            <person name="Martijn J."/>
            <person name="Lind A.E."/>
            <person name="van Eijk R."/>
            <person name="Schleper C."/>
            <person name="Guy L."/>
            <person name="Ettema T.J."/>
        </authorList>
    </citation>
    <scope>NUCLEOTIDE SEQUENCE</scope>
</reference>
<keyword evidence="3" id="KW-0808">Transferase</keyword>
<evidence type="ECO:0000256" key="1">
    <source>
        <dbReference type="ARBA" id="ARBA00011900"/>
    </source>
</evidence>
<sequence>MQFHGNKKRLAKKFAHIILEELEPQNRWVEPFVGSANLLPALQHTGQSYCSDVHQGMIVLLKATQGGWVGPTNVSEAEYARVKKKADWSDPLTAFVAFGCTFGAKEFAGYARTITPKPFNYADCSSRALQKKALYMENVQFACHSYEDTPLGENDILYADPPYQGSTGYGAFDHEAFYDWCDAAALLCKAVFVSEFNQPRDNWEEVWSQPRRVNMMTEKTQLTKMDRLFRVWS</sequence>
<dbReference type="GO" id="GO:0003676">
    <property type="term" value="F:nucleic acid binding"/>
    <property type="evidence" value="ECO:0007669"/>
    <property type="project" value="InterPro"/>
</dbReference>
<protein>
    <recommendedName>
        <fullName evidence="1">site-specific DNA-methyltransferase (adenine-specific)</fullName>
        <ecNumber evidence="1">2.1.1.72</ecNumber>
    </recommendedName>
</protein>
<accession>A0A0F9G4D5</accession>
<dbReference type="GO" id="GO:0032259">
    <property type="term" value="P:methylation"/>
    <property type="evidence" value="ECO:0007669"/>
    <property type="project" value="UniProtKB-KW"/>
</dbReference>
<comment type="catalytic activity">
    <reaction evidence="5">
        <text>a 2'-deoxyadenosine in DNA + S-adenosyl-L-methionine = an N(6)-methyl-2'-deoxyadenosine in DNA + S-adenosyl-L-homocysteine + H(+)</text>
        <dbReference type="Rhea" id="RHEA:15197"/>
        <dbReference type="Rhea" id="RHEA-COMP:12418"/>
        <dbReference type="Rhea" id="RHEA-COMP:12419"/>
        <dbReference type="ChEBI" id="CHEBI:15378"/>
        <dbReference type="ChEBI" id="CHEBI:57856"/>
        <dbReference type="ChEBI" id="CHEBI:59789"/>
        <dbReference type="ChEBI" id="CHEBI:90615"/>
        <dbReference type="ChEBI" id="CHEBI:90616"/>
        <dbReference type="EC" id="2.1.1.72"/>
    </reaction>
</comment>
<keyword evidence="2" id="KW-0489">Methyltransferase</keyword>
<dbReference type="Gene3D" id="3.40.50.150">
    <property type="entry name" value="Vaccinia Virus protein VP39"/>
    <property type="match status" value="2"/>
</dbReference>